<organism evidence="12 13">
    <name type="scientific">Candidatus Thiomargarita nelsonii</name>
    <dbReference type="NCBI Taxonomy" id="1003181"/>
    <lineage>
        <taxon>Bacteria</taxon>
        <taxon>Pseudomonadati</taxon>
        <taxon>Pseudomonadota</taxon>
        <taxon>Gammaproteobacteria</taxon>
        <taxon>Thiotrichales</taxon>
        <taxon>Thiotrichaceae</taxon>
        <taxon>Thiomargarita</taxon>
    </lineage>
</organism>
<comment type="caution">
    <text evidence="12">The sequence shown here is derived from an EMBL/GenBank/DDBJ whole genome shotgun (WGS) entry which is preliminary data.</text>
</comment>
<name>A0A176S4W0_9GAMM</name>
<dbReference type="InterPro" id="IPR036909">
    <property type="entry name" value="Cyt_c-like_dom_sf"/>
</dbReference>
<evidence type="ECO:0000256" key="3">
    <source>
        <dbReference type="ARBA" id="ARBA00022617"/>
    </source>
</evidence>
<dbReference type="GO" id="GO:0020037">
    <property type="term" value="F:heme binding"/>
    <property type="evidence" value="ECO:0007669"/>
    <property type="project" value="InterPro"/>
</dbReference>
<sequence length="214" mass="22736">MKKNLLIAVTTWAALSVATVPSFAEGDAAAGKTKSVTCAACHGPDGNSSVPQWPKLAGQSASYIAKQLKDFKAKRRNDPSMSPQAQMLNEQDIEDLAAYFASQSPNPGSGNPALQMAGKKVYRKGNIKAFVIACVGCHGLTGKGNKALLDSVKAPSIVEAPFIASQHAMYVAKQIRAFRDGARTNDVGRIMRNITAKMTDEEIDAVAEYIAGLH</sequence>
<dbReference type="EMBL" id="LUTY01000620">
    <property type="protein sequence ID" value="OAD22987.1"/>
    <property type="molecule type" value="Genomic_DNA"/>
</dbReference>
<evidence type="ECO:0000259" key="11">
    <source>
        <dbReference type="PROSITE" id="PS51007"/>
    </source>
</evidence>
<feature type="binding site" description="covalent" evidence="8">
    <location>
        <position position="134"/>
    </location>
    <ligand>
        <name>heme c</name>
        <dbReference type="ChEBI" id="CHEBI:61717"/>
        <label>2</label>
    </ligand>
</feature>
<evidence type="ECO:0000313" key="12">
    <source>
        <dbReference type="EMBL" id="OAD22987.1"/>
    </source>
</evidence>
<feature type="binding site" description="axial binding residue" evidence="9">
    <location>
        <position position="42"/>
    </location>
    <ligand>
        <name>heme c</name>
        <dbReference type="ChEBI" id="CHEBI:61717"/>
        <label>1</label>
    </ligand>
    <ligandPart>
        <name>Fe</name>
        <dbReference type="ChEBI" id="CHEBI:18248"/>
    </ligandPart>
</feature>
<dbReference type="PROSITE" id="PS51007">
    <property type="entry name" value="CYTC"/>
    <property type="match status" value="2"/>
</dbReference>
<dbReference type="GO" id="GO:0042597">
    <property type="term" value="C:periplasmic space"/>
    <property type="evidence" value="ECO:0007669"/>
    <property type="project" value="UniProtKB-SubCell"/>
</dbReference>
<comment type="subcellular location">
    <subcellularLocation>
        <location evidence="1">Periplasm</location>
    </subcellularLocation>
</comment>
<dbReference type="PANTHER" id="PTHR33751:SF9">
    <property type="entry name" value="CYTOCHROME C4"/>
    <property type="match status" value="1"/>
</dbReference>
<dbReference type="SUPFAM" id="SSF46626">
    <property type="entry name" value="Cytochrome c"/>
    <property type="match status" value="2"/>
</dbReference>
<evidence type="ECO:0000256" key="4">
    <source>
        <dbReference type="ARBA" id="ARBA00022723"/>
    </source>
</evidence>
<feature type="chain" id="PRO_5008049009" evidence="10">
    <location>
        <begin position="25"/>
        <end position="214"/>
    </location>
</feature>
<dbReference type="InterPro" id="IPR050597">
    <property type="entry name" value="Cytochrome_c_Oxidase_Subunit"/>
</dbReference>
<evidence type="ECO:0000256" key="2">
    <source>
        <dbReference type="ARBA" id="ARBA00022448"/>
    </source>
</evidence>
<keyword evidence="4 9" id="KW-0479">Metal-binding</keyword>
<dbReference type="InterPro" id="IPR009056">
    <property type="entry name" value="Cyt_c-like_dom"/>
</dbReference>
<keyword evidence="3 8" id="KW-0349">Heme</keyword>
<dbReference type="GO" id="GO:0009055">
    <property type="term" value="F:electron transfer activity"/>
    <property type="evidence" value="ECO:0007669"/>
    <property type="project" value="InterPro"/>
</dbReference>
<feature type="binding site" description="covalent" evidence="8">
    <location>
        <position position="41"/>
    </location>
    <ligand>
        <name>heme c</name>
        <dbReference type="ChEBI" id="CHEBI:61717"/>
        <label>1</label>
    </ligand>
</feature>
<evidence type="ECO:0000256" key="5">
    <source>
        <dbReference type="ARBA" id="ARBA00022764"/>
    </source>
</evidence>
<dbReference type="AlphaFoldDB" id="A0A176S4W0"/>
<dbReference type="Pfam" id="PF00034">
    <property type="entry name" value="Cytochrom_C"/>
    <property type="match status" value="2"/>
</dbReference>
<evidence type="ECO:0000256" key="9">
    <source>
        <dbReference type="PIRSR" id="PIRSR000005-2"/>
    </source>
</evidence>
<evidence type="ECO:0000256" key="8">
    <source>
        <dbReference type="PIRSR" id="PIRSR000005-1"/>
    </source>
</evidence>
<feature type="binding site" description="axial binding residue" evidence="9">
    <location>
        <position position="191"/>
    </location>
    <ligand>
        <name>heme c</name>
        <dbReference type="ChEBI" id="CHEBI:61717"/>
        <label>2</label>
    </ligand>
    <ligandPart>
        <name>Fe</name>
        <dbReference type="ChEBI" id="CHEBI:18248"/>
    </ligandPart>
</feature>
<feature type="binding site" description="covalent" evidence="8">
    <location>
        <position position="137"/>
    </location>
    <ligand>
        <name>heme c</name>
        <dbReference type="ChEBI" id="CHEBI:61717"/>
        <label>2</label>
    </ligand>
</feature>
<dbReference type="InterPro" id="IPR024167">
    <property type="entry name" value="Cytochrome_c4-like"/>
</dbReference>
<feature type="domain" description="Cytochrome c" evidence="11">
    <location>
        <begin position="26"/>
        <end position="104"/>
    </location>
</feature>
<dbReference type="GO" id="GO:0005506">
    <property type="term" value="F:iron ion binding"/>
    <property type="evidence" value="ECO:0007669"/>
    <property type="project" value="InterPro"/>
</dbReference>
<feature type="domain" description="Cytochrome c" evidence="11">
    <location>
        <begin position="113"/>
        <end position="214"/>
    </location>
</feature>
<evidence type="ECO:0000256" key="10">
    <source>
        <dbReference type="SAM" id="SignalP"/>
    </source>
</evidence>
<keyword evidence="5" id="KW-0574">Periplasm</keyword>
<reference evidence="12 13" key="1">
    <citation type="submission" date="2016-05" db="EMBL/GenBank/DDBJ databases">
        <title>Single-cell genome of chain-forming Candidatus Thiomargarita nelsonii and comparison to other large sulfur-oxidizing bacteria.</title>
        <authorList>
            <person name="Winkel M."/>
            <person name="Salman V."/>
            <person name="Woyke T."/>
            <person name="Schulz-Vogt H."/>
            <person name="Richter M."/>
            <person name="Flood B."/>
            <person name="Bailey J."/>
            <person name="Amann R."/>
            <person name="Mussmann M."/>
        </authorList>
    </citation>
    <scope>NUCLEOTIDE SEQUENCE [LARGE SCALE GENOMIC DNA]</scope>
    <source>
        <strain evidence="12 13">THI036</strain>
    </source>
</reference>
<comment type="PTM">
    <text evidence="8">Binds 2 heme c groups covalently per subunit.</text>
</comment>
<feature type="binding site" description="axial binding residue" evidence="9">
    <location>
        <position position="138"/>
    </location>
    <ligand>
        <name>heme c</name>
        <dbReference type="ChEBI" id="CHEBI:61717"/>
        <label>2</label>
    </ligand>
    <ligandPart>
        <name>Fe</name>
        <dbReference type="ChEBI" id="CHEBI:18248"/>
    </ligandPart>
</feature>
<feature type="signal peptide" evidence="10">
    <location>
        <begin position="1"/>
        <end position="24"/>
    </location>
</feature>
<dbReference type="PATRIC" id="fig|1003181.4.peg.1701"/>
<dbReference type="Gene3D" id="1.10.760.10">
    <property type="entry name" value="Cytochrome c-like domain"/>
    <property type="match status" value="2"/>
</dbReference>
<keyword evidence="10" id="KW-0732">Signal</keyword>
<dbReference type="Proteomes" id="UP000076962">
    <property type="component" value="Unassembled WGS sequence"/>
</dbReference>
<proteinExistence type="predicted"/>
<keyword evidence="7 9" id="KW-0408">Iron</keyword>
<keyword evidence="2" id="KW-0813">Transport</keyword>
<evidence type="ECO:0000256" key="1">
    <source>
        <dbReference type="ARBA" id="ARBA00004418"/>
    </source>
</evidence>
<protein>
    <submittedName>
        <fullName evidence="12">Cytochrome c4 cytochrome C, class I</fullName>
    </submittedName>
</protein>
<dbReference type="PANTHER" id="PTHR33751">
    <property type="entry name" value="CBB3-TYPE CYTOCHROME C OXIDASE SUBUNIT FIXP"/>
    <property type="match status" value="1"/>
</dbReference>
<feature type="binding site" description="axial binding residue" evidence="9">
    <location>
        <position position="81"/>
    </location>
    <ligand>
        <name>heme c</name>
        <dbReference type="ChEBI" id="CHEBI:61717"/>
        <label>1</label>
    </ligand>
    <ligandPart>
        <name>Fe</name>
        <dbReference type="ChEBI" id="CHEBI:18248"/>
    </ligandPart>
</feature>
<feature type="binding site" description="covalent" evidence="8">
    <location>
        <position position="38"/>
    </location>
    <ligand>
        <name>heme c</name>
        <dbReference type="ChEBI" id="CHEBI:61717"/>
        <label>1</label>
    </ligand>
</feature>
<evidence type="ECO:0000256" key="7">
    <source>
        <dbReference type="ARBA" id="ARBA00023004"/>
    </source>
</evidence>
<evidence type="ECO:0000256" key="6">
    <source>
        <dbReference type="ARBA" id="ARBA00022982"/>
    </source>
</evidence>
<gene>
    <name evidence="12" type="ORF">THIOM_001188</name>
</gene>
<accession>A0A176S4W0</accession>
<dbReference type="PIRSF" id="PIRSF000005">
    <property type="entry name" value="Cytochrome_c4"/>
    <property type="match status" value="1"/>
</dbReference>
<keyword evidence="6" id="KW-0249">Electron transport</keyword>
<evidence type="ECO:0000313" key="13">
    <source>
        <dbReference type="Proteomes" id="UP000076962"/>
    </source>
</evidence>
<keyword evidence="13" id="KW-1185">Reference proteome</keyword>